<feature type="domain" description="Helicase C-terminal" evidence="3">
    <location>
        <begin position="635"/>
        <end position="796"/>
    </location>
</feature>
<evidence type="ECO:0000259" key="3">
    <source>
        <dbReference type="PROSITE" id="PS51194"/>
    </source>
</evidence>
<dbReference type="EC" id="3.6.4.-" evidence="4"/>
<dbReference type="CDD" id="cd09178">
    <property type="entry name" value="PLDc_N_Snf2_like"/>
    <property type="match status" value="1"/>
</dbReference>
<dbReference type="Proteomes" id="UP000606624">
    <property type="component" value="Unassembled WGS sequence"/>
</dbReference>
<evidence type="ECO:0000313" key="5">
    <source>
        <dbReference type="Proteomes" id="UP000606624"/>
    </source>
</evidence>
<dbReference type="InterPro" id="IPR014001">
    <property type="entry name" value="Helicase_ATP-bd"/>
</dbReference>
<keyword evidence="1 4" id="KW-0378">Hydrolase</keyword>
<dbReference type="Gene3D" id="3.40.50.300">
    <property type="entry name" value="P-loop containing nucleotide triphosphate hydrolases"/>
    <property type="match status" value="1"/>
</dbReference>
<gene>
    <name evidence="4" type="primary">rapA</name>
    <name evidence="4" type="ORF">KFBDDELM_00116</name>
</gene>
<dbReference type="PROSITE" id="PS51192">
    <property type="entry name" value="HELICASE_ATP_BIND_1"/>
    <property type="match status" value="1"/>
</dbReference>
<reference evidence="4" key="1">
    <citation type="submission" date="2020-10" db="EMBL/GenBank/DDBJ databases">
        <authorList>
            <person name="Hahn C.J."/>
            <person name="Laso-Perez R."/>
            <person name="Vulcano F."/>
            <person name="Vaziourakis K.-M."/>
            <person name="Stokke R."/>
            <person name="Steen I.H."/>
            <person name="Teske A."/>
            <person name="Boetius A."/>
            <person name="Liebeke M."/>
            <person name="Amann R."/>
            <person name="Knittel K."/>
        </authorList>
    </citation>
    <scope>NUCLEOTIDE SEQUENCE</scope>
    <source>
        <strain evidence="4">Gfbio:e3339647-f889-4370-9287-4fb5cb688e4c:AG392E03_GoMArc1</strain>
    </source>
</reference>
<dbReference type="EMBL" id="CAJHIN010000004">
    <property type="protein sequence ID" value="CAD6490238.1"/>
    <property type="molecule type" value="Genomic_DNA"/>
</dbReference>
<protein>
    <submittedName>
        <fullName evidence="4">RNA polymerase-associated protein RapA</fullName>
        <ecNumber evidence="4">3.6.4.-</ecNumber>
    </submittedName>
</protein>
<dbReference type="Pfam" id="PF00176">
    <property type="entry name" value="SNF2-rel_dom"/>
    <property type="match status" value="1"/>
</dbReference>
<comment type="caution">
    <text evidence="4">The sequence shown here is derived from an EMBL/GenBank/DDBJ whole genome shotgun (WGS) entry which is preliminary data.</text>
</comment>
<proteinExistence type="predicted"/>
<dbReference type="SMART" id="SM00487">
    <property type="entry name" value="DEXDc"/>
    <property type="match status" value="1"/>
</dbReference>
<dbReference type="Pfam" id="PF00271">
    <property type="entry name" value="Helicase_C"/>
    <property type="match status" value="1"/>
</dbReference>
<dbReference type="InterPro" id="IPR025202">
    <property type="entry name" value="PLD-like_dom"/>
</dbReference>
<feature type="domain" description="Helicase ATP-binding" evidence="2">
    <location>
        <begin position="242"/>
        <end position="394"/>
    </location>
</feature>
<dbReference type="InterPro" id="IPR027417">
    <property type="entry name" value="P-loop_NTPase"/>
</dbReference>
<dbReference type="InterPro" id="IPR049730">
    <property type="entry name" value="SNF2/RAD54-like_C"/>
</dbReference>
<dbReference type="GO" id="GO:0005524">
    <property type="term" value="F:ATP binding"/>
    <property type="evidence" value="ECO:0007669"/>
    <property type="project" value="InterPro"/>
</dbReference>
<dbReference type="PROSITE" id="PS51194">
    <property type="entry name" value="HELICASE_CTER"/>
    <property type="match status" value="1"/>
</dbReference>
<dbReference type="InterPro" id="IPR038718">
    <property type="entry name" value="SNF2-like_sf"/>
</dbReference>
<dbReference type="SUPFAM" id="SSF56024">
    <property type="entry name" value="Phospholipase D/nuclease"/>
    <property type="match status" value="1"/>
</dbReference>
<dbReference type="SMART" id="SM00490">
    <property type="entry name" value="HELICc"/>
    <property type="match status" value="1"/>
</dbReference>
<dbReference type="Gene3D" id="3.30.870.10">
    <property type="entry name" value="Endonuclease Chain A"/>
    <property type="match status" value="1"/>
</dbReference>
<sequence length="1058" mass="123847">MLIPPKIIDNSEGNTLASFLNEVLEAKPDTKLDVASAFFDVRAYSMVKDNLNDVSSFKLLLGKVPEIKSDRTLGKELLRMIGEEVEGLDLTKEDEFDVKNLIEFLKRDDVEVRLYEKEFLHGKAYIFENLVVIGSSNFTVSGLTHNTELNSVSLDSEAVYTRERWFNQFWKDARDFKAELIELLENSRYGSREYTPYEIYIKALYELQKEEIIAEKEEKKRGLPSSKVNLAEFQADTIKRIFSRFKKYGGVLLADSVGLGKTWIAKKVLEDIGYYERKNVLVICPAQLRGMWRDEMRSITVTESILSQEEMASSDFLDRATRLVPNVTDIELIVVDESHNFRNPLSNRWENFFTLVNDHISSDGKKPYILFLTATPINNTIWDLYWQVMLMVSMDRSAFVKENIPDLFEFFKDVDKKENPSLLGDLLNEISIRRNRDYIKKNHPDAYILKKLPDGVEIEQKIEFPTRTLESINYELGETYQGMYKEIADVITDKLTMAYYRILQYKKEEELTEDEELTLGRMIALEGIFRTILLKRLESSVNAFRISIDRHVNFLTRLKAYLSQGKLLTKKSFNKHVINFDDELDDFVEELEDFKLENYRKDELLEDIDNDIETLSKILEKVRGIRPEEDAKLNVLKERLLRLSDKGQIVLFTYYTDTLEYIYKEILSDRRFSDLRIEAISGSGQTTGKTPNKREEVIRRFFDKEVDVLMSTDVLSEGMNLQTAQFLINYDLHWNPTRMIQRAGRIDRIGSPYKEIYVYNFFPEDELEELLRLVQILQGKIIKIDESIGLDQTILGEEIHPKVFGVIRRIKEKDSTILGELEKQVYGGGERFYQPLKEFLREKAIEELEGIPYGVHSGLKKNKISGVFFYYQYGDDFHFWYLYDVNSGMILKNKTEIIDFIECSQNEPRVIPDFFEKIYEINGIILEDIENTYKELEQKQSVDSALVELGRDSSTKFVNKMVREIESEITEYLSEFPEDREIVQQWDKVKGKLLSMAYTKKRLSALRKMRKQYKDFNNWKKLIGDLDRFLSEKSILVKELIPPFDEKLLKLVVVDLIS</sequence>
<evidence type="ECO:0000256" key="1">
    <source>
        <dbReference type="ARBA" id="ARBA00022801"/>
    </source>
</evidence>
<evidence type="ECO:0000259" key="2">
    <source>
        <dbReference type="PROSITE" id="PS51192"/>
    </source>
</evidence>
<dbReference type="AlphaFoldDB" id="A0A811T4S7"/>
<dbReference type="GO" id="GO:0120545">
    <property type="term" value="F:nucleic acid conformation isomerase activity"/>
    <property type="evidence" value="ECO:0007669"/>
    <property type="project" value="UniProtKB-ARBA"/>
</dbReference>
<dbReference type="GO" id="GO:0016787">
    <property type="term" value="F:hydrolase activity"/>
    <property type="evidence" value="ECO:0007669"/>
    <property type="project" value="UniProtKB-KW"/>
</dbReference>
<name>A0A811T4S7_9EURY</name>
<evidence type="ECO:0000313" key="4">
    <source>
        <dbReference type="EMBL" id="CAD6490238.1"/>
    </source>
</evidence>
<accession>A0A811T4S7</accession>
<dbReference type="Pfam" id="PF13091">
    <property type="entry name" value="PLDc_2"/>
    <property type="match status" value="1"/>
</dbReference>
<dbReference type="PANTHER" id="PTHR45766">
    <property type="entry name" value="DNA ANNEALING HELICASE AND ENDONUCLEASE ZRANB3 FAMILY MEMBER"/>
    <property type="match status" value="1"/>
</dbReference>
<dbReference type="Gene3D" id="3.40.50.10810">
    <property type="entry name" value="Tandem AAA-ATPase domain"/>
    <property type="match status" value="1"/>
</dbReference>
<dbReference type="SUPFAM" id="SSF52540">
    <property type="entry name" value="P-loop containing nucleoside triphosphate hydrolases"/>
    <property type="match status" value="2"/>
</dbReference>
<dbReference type="CDD" id="cd18793">
    <property type="entry name" value="SF2_C_SNF"/>
    <property type="match status" value="1"/>
</dbReference>
<dbReference type="PANTHER" id="PTHR45766:SF6">
    <property type="entry name" value="SWI_SNF-RELATED MATRIX-ASSOCIATED ACTIN-DEPENDENT REGULATOR OF CHROMATIN SUBFAMILY A-LIKE PROTEIN 1"/>
    <property type="match status" value="1"/>
</dbReference>
<dbReference type="InterPro" id="IPR001650">
    <property type="entry name" value="Helicase_C-like"/>
</dbReference>
<dbReference type="GO" id="GO:0140097">
    <property type="term" value="F:catalytic activity, acting on DNA"/>
    <property type="evidence" value="ECO:0007669"/>
    <property type="project" value="UniProtKB-ARBA"/>
</dbReference>
<organism evidence="4 5">
    <name type="scientific">Candidatus Argoarchaeum ethanivorans</name>
    <dbReference type="NCBI Taxonomy" id="2608793"/>
    <lineage>
        <taxon>Archaea</taxon>
        <taxon>Methanobacteriati</taxon>
        <taxon>Methanobacteriota</taxon>
        <taxon>Stenosarchaea group</taxon>
        <taxon>Methanomicrobia</taxon>
        <taxon>Methanosarcinales</taxon>
        <taxon>Methanosarcinales incertae sedis</taxon>
        <taxon>GOM Arc I cluster</taxon>
        <taxon>Candidatus Argoarchaeum</taxon>
    </lineage>
</organism>
<dbReference type="InterPro" id="IPR000330">
    <property type="entry name" value="SNF2_N"/>
</dbReference>